<feature type="transmembrane region" description="Helical" evidence="1">
    <location>
        <begin position="31"/>
        <end position="49"/>
    </location>
</feature>
<evidence type="ECO:0000313" key="3">
    <source>
        <dbReference type="Proteomes" id="UP000199013"/>
    </source>
</evidence>
<keyword evidence="1" id="KW-1133">Transmembrane helix</keyword>
<protein>
    <recommendedName>
        <fullName evidence="4">FtsK domain-containing protein</fullName>
    </recommendedName>
</protein>
<keyword evidence="3" id="KW-1185">Reference proteome</keyword>
<dbReference type="EMBL" id="FLUV01000596">
    <property type="protein sequence ID" value="SBW19596.1"/>
    <property type="molecule type" value="Genomic_DNA"/>
</dbReference>
<accession>A0A1C3NVN3</accession>
<gene>
    <name evidence="2" type="ORF">FDG2_1449</name>
</gene>
<proteinExistence type="predicted"/>
<evidence type="ECO:0000313" key="2">
    <source>
        <dbReference type="EMBL" id="SBW19596.1"/>
    </source>
</evidence>
<dbReference type="InterPro" id="IPR027417">
    <property type="entry name" value="P-loop_NTPase"/>
</dbReference>
<organism evidence="2 3">
    <name type="scientific">Candidatus Protofrankia californiensis</name>
    <dbReference type="NCBI Taxonomy" id="1839754"/>
    <lineage>
        <taxon>Bacteria</taxon>
        <taxon>Bacillati</taxon>
        <taxon>Actinomycetota</taxon>
        <taxon>Actinomycetes</taxon>
        <taxon>Frankiales</taxon>
        <taxon>Frankiaceae</taxon>
        <taxon>Protofrankia</taxon>
    </lineage>
</organism>
<dbReference type="SUPFAM" id="SSF46785">
    <property type="entry name" value="Winged helix' DNA-binding domain"/>
    <property type="match status" value="1"/>
</dbReference>
<evidence type="ECO:0000256" key="1">
    <source>
        <dbReference type="SAM" id="Phobius"/>
    </source>
</evidence>
<sequence>MGTAPAWGFLATAGLWWLLRGRRTGWAPRRWLAAYTLTVAVAGAVWLAWTTTTHGPTRLPLAVLWAGGYALAVPYWRHHHIPNPIGPTPPAPEPDVAPEPPAIAEVHEQLPEVIDLWNKWVACKGGPAEGSQLADRESTADGEKYTVLLPRSGSRVSRRELQNRAYQIAHAMGMSAAQIRIDAHDDGEHLAYLLATLDRETAAASLTYPGPKDCYDPATGITYWGRWPDGERMPWTAFHPERGVFSGVILGGTGAGKSRLVEQLCATWLNTGFVTIWMIDPQDGSSLPTLAEYADWAVVGRDPKRLNAMMRGIDIVGETRTKNNAIARPRRKVHPLSPRTPVLIVVIDECHMIFDPNLVGPEQAAINANTVDRIARSYRKGGMGVLLASQDSGLKVFGGLDTLRANVVNYNSVVMRLTSNIAGGLIPGFGGDAKALPPHGYAYYNGATGSRDIHGRAFDAENDLPRYYREAPRVELETAIRRPLTEQLGTAYTRRHHALDDATTANATNLYGPVPDPSLIAEIAIDDPDLAAGLSQIAAARDVQPFLPDLGQTTTTDRPPAARTTTTGNTLLSAWTRQLGPTATDEPGEDFEPDRQAVDVLAFGAGLAAQARGEDPDEAMAAIRDALTGDATPTFPSGFKSLGTAAGRDIYQAIRDGADTPATIGIRAGYAESTVHRILKALLADKLIRKTRYGRYEANPAA</sequence>
<reference evidence="3" key="1">
    <citation type="submission" date="2016-02" db="EMBL/GenBank/DDBJ databases">
        <authorList>
            <person name="Wibberg D."/>
        </authorList>
    </citation>
    <scope>NUCLEOTIDE SEQUENCE [LARGE SCALE GENOMIC DNA]</scope>
</reference>
<dbReference type="InterPro" id="IPR036390">
    <property type="entry name" value="WH_DNA-bd_sf"/>
</dbReference>
<dbReference type="AlphaFoldDB" id="A0A1C3NVN3"/>
<dbReference type="Proteomes" id="UP000199013">
    <property type="component" value="Unassembled WGS sequence"/>
</dbReference>
<evidence type="ECO:0008006" key="4">
    <source>
        <dbReference type="Google" id="ProtNLM"/>
    </source>
</evidence>
<dbReference type="SUPFAM" id="SSF52540">
    <property type="entry name" value="P-loop containing nucleoside triphosphate hydrolases"/>
    <property type="match status" value="1"/>
</dbReference>
<keyword evidence="1" id="KW-0812">Transmembrane</keyword>
<dbReference type="Gene3D" id="3.40.50.300">
    <property type="entry name" value="P-loop containing nucleotide triphosphate hydrolases"/>
    <property type="match status" value="1"/>
</dbReference>
<name>A0A1C3NVN3_9ACTN</name>
<keyword evidence="1" id="KW-0472">Membrane</keyword>